<dbReference type="InterPro" id="IPR000045">
    <property type="entry name" value="Prepilin_IV_endopep_pep"/>
</dbReference>
<dbReference type="Gene3D" id="1.20.120.1220">
    <property type="match status" value="1"/>
</dbReference>
<feature type="transmembrane region" description="Helical" evidence="3">
    <location>
        <begin position="219"/>
        <end position="237"/>
    </location>
</feature>
<keyword evidence="3" id="KW-0812">Transmembrane</keyword>
<evidence type="ECO:0000259" key="4">
    <source>
        <dbReference type="Pfam" id="PF01478"/>
    </source>
</evidence>
<feature type="transmembrane region" description="Helical" evidence="3">
    <location>
        <begin position="114"/>
        <end position="133"/>
    </location>
</feature>
<dbReference type="GO" id="GO:0005886">
    <property type="term" value="C:plasma membrane"/>
    <property type="evidence" value="ECO:0007669"/>
    <property type="project" value="TreeGrafter"/>
</dbReference>
<keyword evidence="3" id="KW-1133">Transmembrane helix</keyword>
<dbReference type="PANTHER" id="PTHR30487">
    <property type="entry name" value="TYPE 4 PREPILIN-LIKE PROTEINS LEADER PEPTIDE-PROCESSING ENZYME"/>
    <property type="match status" value="1"/>
</dbReference>
<comment type="caution">
    <text evidence="5">The sequence shown here is derived from an EMBL/GenBank/DDBJ whole genome shotgun (WGS) entry which is preliminary data.</text>
</comment>
<proteinExistence type="inferred from homology"/>
<accession>A0A2A7SD39</accession>
<feature type="domain" description="Prepilin type IV endopeptidase peptidase" evidence="4">
    <location>
        <begin position="97"/>
        <end position="205"/>
    </location>
</feature>
<evidence type="ECO:0000256" key="3">
    <source>
        <dbReference type="SAM" id="Phobius"/>
    </source>
</evidence>
<dbReference type="Pfam" id="PF01478">
    <property type="entry name" value="Peptidase_A24"/>
    <property type="match status" value="1"/>
</dbReference>
<dbReference type="AlphaFoldDB" id="A0A2A7SD39"/>
<protein>
    <recommendedName>
        <fullName evidence="4">Prepilin type IV endopeptidase peptidase domain-containing protein</fullName>
    </recommendedName>
</protein>
<evidence type="ECO:0000256" key="1">
    <source>
        <dbReference type="ARBA" id="ARBA00005801"/>
    </source>
</evidence>
<dbReference type="PRINTS" id="PR00864">
    <property type="entry name" value="PREPILNPTASE"/>
</dbReference>
<feature type="transmembrane region" description="Helical" evidence="3">
    <location>
        <begin position="192"/>
        <end position="212"/>
    </location>
</feature>
<dbReference type="GO" id="GO:0006465">
    <property type="term" value="P:signal peptide processing"/>
    <property type="evidence" value="ECO:0007669"/>
    <property type="project" value="TreeGrafter"/>
</dbReference>
<dbReference type="InterPro" id="IPR014032">
    <property type="entry name" value="Peptidase_A24A_bac"/>
</dbReference>
<sequence length="244" mass="25473">MTWLWFLLLGSVSGILSTLVALHLPAAIERDAAAEHARRAPRGARRCSGYRGRATACLTDAGHIAFLLPRLVATCMIAALCACAAFGPTLAGCAASLLGACLATAGAIDLEHHLLPDAITLPLLWAGLALNLAEVFAPLPDAVVGAMVGYLLPWTLGQLFRLLRGLEGMGYGDFKLLAALGAWLGWEAVPWIIALSSVAGAIVAIALISSGCKKAAEPIPFGPFIAFAAIAVIYWPFVSPHLLQ</sequence>
<dbReference type="EMBL" id="PDDY01000001">
    <property type="protein sequence ID" value="PEH41160.1"/>
    <property type="molecule type" value="Genomic_DNA"/>
</dbReference>
<dbReference type="Proteomes" id="UP000220629">
    <property type="component" value="Unassembled WGS sequence"/>
</dbReference>
<dbReference type="GO" id="GO:0004190">
    <property type="term" value="F:aspartic-type endopeptidase activity"/>
    <property type="evidence" value="ECO:0007669"/>
    <property type="project" value="InterPro"/>
</dbReference>
<reference evidence="6" key="1">
    <citation type="submission" date="2017-09" db="EMBL/GenBank/DDBJ databases">
        <title>FDA dAtabase for Regulatory Grade micrObial Sequences (FDA-ARGOS): Supporting development and validation of Infectious Disease Dx tests.</title>
        <authorList>
            <person name="Minogue T."/>
            <person name="Wolcott M."/>
            <person name="Wasieloski L."/>
            <person name="Aguilar W."/>
            <person name="Moore D."/>
            <person name="Tallon L."/>
            <person name="Sadzewicz L."/>
            <person name="Ott S."/>
            <person name="Zhao X."/>
            <person name="Nagaraj S."/>
            <person name="Vavikolanu K."/>
            <person name="Aluvathingal J."/>
            <person name="Nadendla S."/>
            <person name="Sichtig H."/>
        </authorList>
    </citation>
    <scope>NUCLEOTIDE SEQUENCE [LARGE SCALE GENOMIC DNA]</scope>
    <source>
        <strain evidence="6">FDAARGOS_390</strain>
    </source>
</reference>
<name>A0A2A7SD39_BURGA</name>
<evidence type="ECO:0000313" key="6">
    <source>
        <dbReference type="Proteomes" id="UP000220629"/>
    </source>
</evidence>
<keyword evidence="3" id="KW-0472">Membrane</keyword>
<comment type="similarity">
    <text evidence="1 2">Belongs to the peptidase A24 family.</text>
</comment>
<dbReference type="RefSeq" id="WP_098151459.1">
    <property type="nucleotide sequence ID" value="NZ_CADFAW010000003.1"/>
</dbReference>
<organism evidence="5 6">
    <name type="scientific">Burkholderia gladioli</name>
    <name type="common">Pseudomonas marginata</name>
    <name type="synonym">Phytomonas marginata</name>
    <dbReference type="NCBI Taxonomy" id="28095"/>
    <lineage>
        <taxon>Bacteria</taxon>
        <taxon>Pseudomonadati</taxon>
        <taxon>Pseudomonadota</taxon>
        <taxon>Betaproteobacteria</taxon>
        <taxon>Burkholderiales</taxon>
        <taxon>Burkholderiaceae</taxon>
        <taxon>Burkholderia</taxon>
    </lineage>
</organism>
<feature type="transmembrane region" description="Helical" evidence="3">
    <location>
        <begin position="76"/>
        <end position="102"/>
    </location>
</feature>
<evidence type="ECO:0000256" key="2">
    <source>
        <dbReference type="RuleBase" id="RU003793"/>
    </source>
</evidence>
<evidence type="ECO:0000313" key="5">
    <source>
        <dbReference type="EMBL" id="PEH41160.1"/>
    </source>
</evidence>
<feature type="transmembrane region" description="Helical" evidence="3">
    <location>
        <begin position="139"/>
        <end position="156"/>
    </location>
</feature>
<dbReference type="PANTHER" id="PTHR30487:SF0">
    <property type="entry name" value="PREPILIN LEADER PEPTIDASE_N-METHYLTRANSFERASE-RELATED"/>
    <property type="match status" value="1"/>
</dbReference>
<gene>
    <name evidence="5" type="ORF">CRM94_02740</name>
</gene>
<dbReference type="InterPro" id="IPR050882">
    <property type="entry name" value="Prepilin_peptidase/N-MTase"/>
</dbReference>